<reference evidence="2 3" key="1">
    <citation type="submission" date="2020-08" db="EMBL/GenBank/DDBJ databases">
        <title>Genomic Encyclopedia of Type Strains, Phase IV (KMG-IV): sequencing the most valuable type-strain genomes for metagenomic binning, comparative biology and taxonomic classification.</title>
        <authorList>
            <person name="Goeker M."/>
        </authorList>
    </citation>
    <scope>NUCLEOTIDE SEQUENCE [LARGE SCALE GENOMIC DNA]</scope>
    <source>
        <strain evidence="2 3">DSM 101791</strain>
    </source>
</reference>
<protein>
    <submittedName>
        <fullName evidence="2">Uncharacterized protein</fullName>
    </submittedName>
</protein>
<name>A0A7W8GIE5_9DEIO</name>
<evidence type="ECO:0000313" key="3">
    <source>
        <dbReference type="Proteomes" id="UP000525389"/>
    </source>
</evidence>
<accession>A0A7W8GIE5</accession>
<dbReference type="EMBL" id="JACHFN010000023">
    <property type="protein sequence ID" value="MBB5236229.1"/>
    <property type="molecule type" value="Genomic_DNA"/>
</dbReference>
<keyword evidence="3" id="KW-1185">Reference proteome</keyword>
<sequence length="51" mass="5235">MGANEAAVASGQEVHGARFSCRSSPGCRGREAAFGKPGAATLAWACDRRPD</sequence>
<evidence type="ECO:0000313" key="2">
    <source>
        <dbReference type="EMBL" id="MBB5236229.1"/>
    </source>
</evidence>
<feature type="region of interest" description="Disordered" evidence="1">
    <location>
        <begin position="1"/>
        <end position="20"/>
    </location>
</feature>
<dbReference type="Proteomes" id="UP000525389">
    <property type="component" value="Unassembled WGS sequence"/>
</dbReference>
<comment type="caution">
    <text evidence="2">The sequence shown here is derived from an EMBL/GenBank/DDBJ whole genome shotgun (WGS) entry which is preliminary data.</text>
</comment>
<organism evidence="2 3">
    <name type="scientific">Deinococcus budaensis</name>
    <dbReference type="NCBI Taxonomy" id="1665626"/>
    <lineage>
        <taxon>Bacteria</taxon>
        <taxon>Thermotogati</taxon>
        <taxon>Deinococcota</taxon>
        <taxon>Deinococci</taxon>
        <taxon>Deinococcales</taxon>
        <taxon>Deinococcaceae</taxon>
        <taxon>Deinococcus</taxon>
    </lineage>
</organism>
<gene>
    <name evidence="2" type="ORF">HNQ09_003702</name>
</gene>
<evidence type="ECO:0000256" key="1">
    <source>
        <dbReference type="SAM" id="MobiDB-lite"/>
    </source>
</evidence>
<proteinExistence type="predicted"/>
<dbReference type="AlphaFoldDB" id="A0A7W8GIE5"/>